<gene>
    <name evidence="1" type="ORF">CK203_003592</name>
</gene>
<accession>A0A438K886</accession>
<proteinExistence type="predicted"/>
<organism evidence="1 2">
    <name type="scientific">Vitis vinifera</name>
    <name type="common">Grape</name>
    <dbReference type="NCBI Taxonomy" id="29760"/>
    <lineage>
        <taxon>Eukaryota</taxon>
        <taxon>Viridiplantae</taxon>
        <taxon>Streptophyta</taxon>
        <taxon>Embryophyta</taxon>
        <taxon>Tracheophyta</taxon>
        <taxon>Spermatophyta</taxon>
        <taxon>Magnoliopsida</taxon>
        <taxon>eudicotyledons</taxon>
        <taxon>Gunneridae</taxon>
        <taxon>Pentapetalae</taxon>
        <taxon>rosids</taxon>
        <taxon>Vitales</taxon>
        <taxon>Vitaceae</taxon>
        <taxon>Viteae</taxon>
        <taxon>Vitis</taxon>
    </lineage>
</organism>
<evidence type="ECO:0000313" key="2">
    <source>
        <dbReference type="Proteomes" id="UP000288805"/>
    </source>
</evidence>
<name>A0A438K886_VITVI</name>
<dbReference type="AlphaFoldDB" id="A0A438K886"/>
<dbReference type="EMBL" id="QGNW01000013">
    <property type="protein sequence ID" value="RVX17416.1"/>
    <property type="molecule type" value="Genomic_DNA"/>
</dbReference>
<sequence length="104" mass="12470">MISAHRRNNDFDRIKVNGEWLSEEQEIDHISRQEAESLELPFTEIEIYTTLMEMNGDKASGLDGFTVAFWQNAWDFTKEEILDMFKEFHEHNSFVRSLNNTFWY</sequence>
<dbReference type="Proteomes" id="UP000288805">
    <property type="component" value="Unassembled WGS sequence"/>
</dbReference>
<protein>
    <submittedName>
        <fullName evidence="1">Uncharacterized protein</fullName>
    </submittedName>
</protein>
<comment type="caution">
    <text evidence="1">The sequence shown here is derived from an EMBL/GenBank/DDBJ whole genome shotgun (WGS) entry which is preliminary data.</text>
</comment>
<reference evidence="1 2" key="1">
    <citation type="journal article" date="2018" name="PLoS Genet.">
        <title>Population sequencing reveals clonal diversity and ancestral inbreeding in the grapevine cultivar Chardonnay.</title>
        <authorList>
            <person name="Roach M.J."/>
            <person name="Johnson D.L."/>
            <person name="Bohlmann J."/>
            <person name="van Vuuren H.J."/>
            <person name="Jones S.J."/>
            <person name="Pretorius I.S."/>
            <person name="Schmidt S.A."/>
            <person name="Borneman A.R."/>
        </authorList>
    </citation>
    <scope>NUCLEOTIDE SEQUENCE [LARGE SCALE GENOMIC DNA]</scope>
    <source>
        <strain evidence="2">cv. Chardonnay</strain>
        <tissue evidence="1">Leaf</tissue>
    </source>
</reference>
<evidence type="ECO:0000313" key="1">
    <source>
        <dbReference type="EMBL" id="RVX17416.1"/>
    </source>
</evidence>